<evidence type="ECO:0000313" key="3">
    <source>
        <dbReference type="Proteomes" id="UP000507470"/>
    </source>
</evidence>
<evidence type="ECO:0000313" key="2">
    <source>
        <dbReference type="EMBL" id="CAC5399967.1"/>
    </source>
</evidence>
<reference evidence="2 3" key="1">
    <citation type="submission" date="2020-06" db="EMBL/GenBank/DDBJ databases">
        <authorList>
            <person name="Li R."/>
            <person name="Bekaert M."/>
        </authorList>
    </citation>
    <scope>NUCLEOTIDE SEQUENCE [LARGE SCALE GENOMIC DNA]</scope>
    <source>
        <strain evidence="3">wild</strain>
    </source>
</reference>
<organism evidence="2 3">
    <name type="scientific">Mytilus coruscus</name>
    <name type="common">Sea mussel</name>
    <dbReference type="NCBI Taxonomy" id="42192"/>
    <lineage>
        <taxon>Eukaryota</taxon>
        <taxon>Metazoa</taxon>
        <taxon>Spiralia</taxon>
        <taxon>Lophotrochozoa</taxon>
        <taxon>Mollusca</taxon>
        <taxon>Bivalvia</taxon>
        <taxon>Autobranchia</taxon>
        <taxon>Pteriomorphia</taxon>
        <taxon>Mytilida</taxon>
        <taxon>Mytiloidea</taxon>
        <taxon>Mytilidae</taxon>
        <taxon>Mytilinae</taxon>
        <taxon>Mytilus</taxon>
    </lineage>
</organism>
<keyword evidence="3" id="KW-1185">Reference proteome</keyword>
<protein>
    <recommendedName>
        <fullName evidence="1">Ig-like domain-containing protein</fullName>
    </recommendedName>
</protein>
<dbReference type="EMBL" id="CACVKT020006147">
    <property type="protein sequence ID" value="CAC5399967.1"/>
    <property type="molecule type" value="Genomic_DNA"/>
</dbReference>
<dbReference type="InterPro" id="IPR007110">
    <property type="entry name" value="Ig-like_dom"/>
</dbReference>
<name>A0A6J8CX07_MYTCO</name>
<dbReference type="PROSITE" id="PS50835">
    <property type="entry name" value="IG_LIKE"/>
    <property type="match status" value="1"/>
</dbReference>
<dbReference type="AlphaFoldDB" id="A0A6J8CX07"/>
<proteinExistence type="predicted"/>
<evidence type="ECO:0000259" key="1">
    <source>
        <dbReference type="PROSITE" id="PS50835"/>
    </source>
</evidence>
<dbReference type="OrthoDB" id="10322652at2759"/>
<dbReference type="InterPro" id="IPR036179">
    <property type="entry name" value="Ig-like_dom_sf"/>
</dbReference>
<sequence>MINPNIPILLFTIFEHCQFEYATNSSTSFTVEINSISLDESNYIQQIYLKVGHHAGKARIVSASPLPNIKLEAHILQKWPFEWYLINEAPVVFGETIKLECRVGGIRYLQPDTHWIWTIDNREQIYDQQTTRNTKYENCGSLSRTFNLCIHNFSESDLRINIKCAYGFRSYEQKINLYNEKYEYHPTEDDRSVNIRTENMSLNITMNFYKVFPMPICFVQKNDGAEKMSVQSKVKHGLFHRVILFLTTEVSSVPCGEQLEIKCTAAGYSETINSKRMIDCKSHTDVSSGSYILNVSHYEMFILSFIISKILPAK</sequence>
<dbReference type="SUPFAM" id="SSF48726">
    <property type="entry name" value="Immunoglobulin"/>
    <property type="match status" value="1"/>
</dbReference>
<dbReference type="Proteomes" id="UP000507470">
    <property type="component" value="Unassembled WGS sequence"/>
</dbReference>
<accession>A0A6J8CX07</accession>
<gene>
    <name evidence="2" type="ORF">MCOR_34189</name>
</gene>
<feature type="domain" description="Ig-like" evidence="1">
    <location>
        <begin position="67"/>
        <end position="164"/>
    </location>
</feature>